<sequence length="248" mass="27445">MGEKLLQINNIHAEADGKEILKGLNLTVGKGEIHIVMGPNGAGKSTLMNVIMGHPKYKITDGNIDFEGEDITNATTDVRARKGIFLSFQNPEEVAGITASDLIRSARTQAEGKPIRLMAFRKELKEKMSLLEMNESYAERDLNVGFSGGEKKKNEILQMLMLNPKLAILDETDSGLDVDAVKIVSKGISKFKDENNSLLIITHNSKILEYLKPDFVHVLLDGKIVKDGDISLMNEINTKGFVDFKKMV</sequence>
<dbReference type="InterPro" id="IPR010230">
    <property type="entry name" value="FeS-cluster_ATPase_SufC"/>
</dbReference>
<dbReference type="NCBIfam" id="TIGR01978">
    <property type="entry name" value="sufC"/>
    <property type="match status" value="1"/>
</dbReference>
<evidence type="ECO:0000313" key="4">
    <source>
        <dbReference type="EMBL" id="URZ13427.1"/>
    </source>
</evidence>
<organism evidence="4 5">
    <name type="scientific">Clostridium felsineum</name>
    <dbReference type="NCBI Taxonomy" id="36839"/>
    <lineage>
        <taxon>Bacteria</taxon>
        <taxon>Bacillati</taxon>
        <taxon>Bacillota</taxon>
        <taxon>Clostridia</taxon>
        <taxon>Eubacteriales</taxon>
        <taxon>Clostridiaceae</taxon>
        <taxon>Clostridium</taxon>
    </lineage>
</organism>
<dbReference type="KEGG" id="crw:CROST_041930"/>
<dbReference type="AlphaFoldDB" id="A0A1S8LWT3"/>
<keyword evidence="5" id="KW-1185">Reference proteome</keyword>
<dbReference type="EMBL" id="CP096983">
    <property type="protein sequence ID" value="URZ13427.1"/>
    <property type="molecule type" value="Genomic_DNA"/>
</dbReference>
<dbReference type="RefSeq" id="WP_077834918.1">
    <property type="nucleotide sequence ID" value="NZ_CP096983.1"/>
</dbReference>
<gene>
    <name evidence="4" type="primary">sufC</name>
    <name evidence="4" type="ORF">CROST_041930</name>
</gene>
<dbReference type="PROSITE" id="PS50893">
    <property type="entry name" value="ABC_TRANSPORTER_2"/>
    <property type="match status" value="1"/>
</dbReference>
<accession>A0A1S8LWT3</accession>
<dbReference type="PANTHER" id="PTHR43204">
    <property type="entry name" value="ABC TRANSPORTER I FAMILY MEMBER 6, CHLOROPLASTIC"/>
    <property type="match status" value="1"/>
</dbReference>
<keyword evidence="3" id="KW-0067">ATP-binding</keyword>
<dbReference type="GO" id="GO:0005524">
    <property type="term" value="F:ATP binding"/>
    <property type="evidence" value="ECO:0007669"/>
    <property type="project" value="UniProtKB-KW"/>
</dbReference>
<dbReference type="InterPro" id="IPR003439">
    <property type="entry name" value="ABC_transporter-like_ATP-bd"/>
</dbReference>
<dbReference type="Pfam" id="PF00005">
    <property type="entry name" value="ABC_tran"/>
    <property type="match status" value="1"/>
</dbReference>
<evidence type="ECO:0000313" key="5">
    <source>
        <dbReference type="Proteomes" id="UP000190951"/>
    </source>
</evidence>
<dbReference type="InterPro" id="IPR017871">
    <property type="entry name" value="ABC_transporter-like_CS"/>
</dbReference>
<dbReference type="PANTHER" id="PTHR43204:SF1">
    <property type="entry name" value="ABC TRANSPORTER I FAMILY MEMBER 6, CHLOROPLASTIC"/>
    <property type="match status" value="1"/>
</dbReference>
<name>A0A1S8LWT3_9CLOT</name>
<dbReference type="SMART" id="SM00382">
    <property type="entry name" value="AAA"/>
    <property type="match status" value="1"/>
</dbReference>
<dbReference type="InterPro" id="IPR027417">
    <property type="entry name" value="P-loop_NTPase"/>
</dbReference>
<proteinExistence type="inferred from homology"/>
<evidence type="ECO:0000256" key="3">
    <source>
        <dbReference type="ARBA" id="ARBA00022840"/>
    </source>
</evidence>
<dbReference type="Gene3D" id="3.40.50.300">
    <property type="entry name" value="P-loop containing nucleotide triphosphate hydrolases"/>
    <property type="match status" value="1"/>
</dbReference>
<protein>
    <submittedName>
        <fullName evidence="4">Vegetative protein 296</fullName>
    </submittedName>
</protein>
<dbReference type="SUPFAM" id="SSF52540">
    <property type="entry name" value="P-loop containing nucleoside triphosphate hydrolases"/>
    <property type="match status" value="1"/>
</dbReference>
<evidence type="ECO:0000256" key="2">
    <source>
        <dbReference type="ARBA" id="ARBA00022741"/>
    </source>
</evidence>
<dbReference type="InterPro" id="IPR003593">
    <property type="entry name" value="AAA+_ATPase"/>
</dbReference>
<dbReference type="GO" id="GO:0016887">
    <property type="term" value="F:ATP hydrolysis activity"/>
    <property type="evidence" value="ECO:0007669"/>
    <property type="project" value="InterPro"/>
</dbReference>
<dbReference type="PROSITE" id="PS00211">
    <property type="entry name" value="ABC_TRANSPORTER_1"/>
    <property type="match status" value="1"/>
</dbReference>
<keyword evidence="2" id="KW-0547">Nucleotide-binding</keyword>
<comment type="similarity">
    <text evidence="1">Belongs to the ABC transporter superfamily. Ycf16 family.</text>
</comment>
<reference evidence="4 5" key="1">
    <citation type="submission" date="2022-04" db="EMBL/GenBank/DDBJ databases">
        <title>Genome sequence of C. roseum typestrain.</title>
        <authorList>
            <person name="Poehlein A."/>
            <person name="Schoch T."/>
            <person name="Duerre P."/>
            <person name="Daniel R."/>
        </authorList>
    </citation>
    <scope>NUCLEOTIDE SEQUENCE [LARGE SCALE GENOMIC DNA]</scope>
    <source>
        <strain evidence="4 5">DSM 7320</strain>
    </source>
</reference>
<dbReference type="CDD" id="cd03217">
    <property type="entry name" value="ABC_FeS_Assembly"/>
    <property type="match status" value="1"/>
</dbReference>
<evidence type="ECO:0000256" key="1">
    <source>
        <dbReference type="ARBA" id="ARBA00006216"/>
    </source>
</evidence>
<dbReference type="Proteomes" id="UP000190951">
    <property type="component" value="Chromosome"/>
</dbReference>
<dbReference type="STRING" id="84029.CROST_30030"/>